<dbReference type="Proteomes" id="UP001262754">
    <property type="component" value="Unassembled WGS sequence"/>
</dbReference>
<name>A0ABU1MZE0_9CAUL</name>
<organism evidence="5 6">
    <name type="scientific">Caulobacter rhizosphaerae</name>
    <dbReference type="NCBI Taxonomy" id="2010972"/>
    <lineage>
        <taxon>Bacteria</taxon>
        <taxon>Pseudomonadati</taxon>
        <taxon>Pseudomonadota</taxon>
        <taxon>Alphaproteobacteria</taxon>
        <taxon>Caulobacterales</taxon>
        <taxon>Caulobacteraceae</taxon>
        <taxon>Caulobacter</taxon>
    </lineage>
</organism>
<feature type="domain" description="HTH araC/xylS-type" evidence="4">
    <location>
        <begin position="115"/>
        <end position="215"/>
    </location>
</feature>
<dbReference type="Pfam" id="PF12833">
    <property type="entry name" value="HTH_18"/>
    <property type="match status" value="1"/>
</dbReference>
<dbReference type="InterPro" id="IPR050204">
    <property type="entry name" value="AraC_XylS_family_regulators"/>
</dbReference>
<dbReference type="InterPro" id="IPR009057">
    <property type="entry name" value="Homeodomain-like_sf"/>
</dbReference>
<evidence type="ECO:0000256" key="3">
    <source>
        <dbReference type="ARBA" id="ARBA00023163"/>
    </source>
</evidence>
<dbReference type="PROSITE" id="PS01124">
    <property type="entry name" value="HTH_ARAC_FAMILY_2"/>
    <property type="match status" value="1"/>
</dbReference>
<dbReference type="RefSeq" id="WP_310030864.1">
    <property type="nucleotide sequence ID" value="NZ_JAVDRL010000005.1"/>
</dbReference>
<comment type="caution">
    <text evidence="5">The sequence shown here is derived from an EMBL/GenBank/DDBJ whole genome shotgun (WGS) entry which is preliminary data.</text>
</comment>
<dbReference type="PANTHER" id="PTHR46796">
    <property type="entry name" value="HTH-TYPE TRANSCRIPTIONAL ACTIVATOR RHAS-RELATED"/>
    <property type="match status" value="1"/>
</dbReference>
<evidence type="ECO:0000256" key="1">
    <source>
        <dbReference type="ARBA" id="ARBA00023015"/>
    </source>
</evidence>
<reference evidence="5 6" key="1">
    <citation type="submission" date="2023-07" db="EMBL/GenBank/DDBJ databases">
        <title>Sorghum-associated microbial communities from plants grown in Nebraska, USA.</title>
        <authorList>
            <person name="Schachtman D."/>
        </authorList>
    </citation>
    <scope>NUCLEOTIDE SEQUENCE [LARGE SCALE GENOMIC DNA]</scope>
    <source>
        <strain evidence="5 6">DS2154</strain>
    </source>
</reference>
<keyword evidence="3" id="KW-0804">Transcription</keyword>
<keyword evidence="1" id="KW-0805">Transcription regulation</keyword>
<dbReference type="Gene3D" id="1.10.10.60">
    <property type="entry name" value="Homeodomain-like"/>
    <property type="match status" value="1"/>
</dbReference>
<sequence>MFRSALAPGETIPRHIHDEAYAAVVLDGGYEEAGENGRWRVQAGDVLLHGRFSGHWNHRPGRALVLNLPLAGAAALPAIARAHDPDLLARLAERDPLEAAAVLLETLRPGPAGLADAPDRLAQALSGDAPPAVEAWARQQGVTRETAFRWFRDAYGVGPARFRVEARARRAWRSIVDGAAPLAEIAAEAGFADQAHMSRDVKSLTGRAPGAWRAQVPVQHSFKTRAA</sequence>
<protein>
    <submittedName>
        <fullName evidence="5">AraC-like DNA-binding protein</fullName>
    </submittedName>
</protein>
<dbReference type="InterPro" id="IPR011051">
    <property type="entry name" value="RmlC_Cupin_sf"/>
</dbReference>
<evidence type="ECO:0000256" key="2">
    <source>
        <dbReference type="ARBA" id="ARBA00023125"/>
    </source>
</evidence>
<evidence type="ECO:0000313" key="6">
    <source>
        <dbReference type="Proteomes" id="UP001262754"/>
    </source>
</evidence>
<evidence type="ECO:0000259" key="4">
    <source>
        <dbReference type="PROSITE" id="PS01124"/>
    </source>
</evidence>
<proteinExistence type="predicted"/>
<gene>
    <name evidence="5" type="ORF">J2800_001803</name>
</gene>
<dbReference type="InterPro" id="IPR018060">
    <property type="entry name" value="HTH_AraC"/>
</dbReference>
<keyword evidence="2" id="KW-0238">DNA-binding</keyword>
<evidence type="ECO:0000313" key="5">
    <source>
        <dbReference type="EMBL" id="MDR6531061.1"/>
    </source>
</evidence>
<dbReference type="SUPFAM" id="SSF46689">
    <property type="entry name" value="Homeodomain-like"/>
    <property type="match status" value="1"/>
</dbReference>
<dbReference type="SMART" id="SM00342">
    <property type="entry name" value="HTH_ARAC"/>
    <property type="match status" value="1"/>
</dbReference>
<dbReference type="EMBL" id="JAVDRL010000005">
    <property type="protein sequence ID" value="MDR6531061.1"/>
    <property type="molecule type" value="Genomic_DNA"/>
</dbReference>
<keyword evidence="6" id="KW-1185">Reference proteome</keyword>
<dbReference type="SUPFAM" id="SSF51182">
    <property type="entry name" value="RmlC-like cupins"/>
    <property type="match status" value="1"/>
</dbReference>
<accession>A0ABU1MZE0</accession>